<keyword evidence="3" id="KW-1185">Reference proteome</keyword>
<dbReference type="AlphaFoldDB" id="A0A9D3W021"/>
<feature type="transmembrane region" description="Helical" evidence="1">
    <location>
        <begin position="50"/>
        <end position="79"/>
    </location>
</feature>
<keyword evidence="1" id="KW-0812">Transmembrane</keyword>
<protein>
    <recommendedName>
        <fullName evidence="4">PRA1 family protein</fullName>
    </recommendedName>
</protein>
<proteinExistence type="predicted"/>
<dbReference type="OrthoDB" id="779054at2759"/>
<organism evidence="2 3">
    <name type="scientific">Gossypium stocksii</name>
    <dbReference type="NCBI Taxonomy" id="47602"/>
    <lineage>
        <taxon>Eukaryota</taxon>
        <taxon>Viridiplantae</taxon>
        <taxon>Streptophyta</taxon>
        <taxon>Embryophyta</taxon>
        <taxon>Tracheophyta</taxon>
        <taxon>Spermatophyta</taxon>
        <taxon>Magnoliopsida</taxon>
        <taxon>eudicotyledons</taxon>
        <taxon>Gunneridae</taxon>
        <taxon>Pentapetalae</taxon>
        <taxon>rosids</taxon>
        <taxon>malvids</taxon>
        <taxon>Malvales</taxon>
        <taxon>Malvaceae</taxon>
        <taxon>Malvoideae</taxon>
        <taxon>Gossypium</taxon>
    </lineage>
</organism>
<accession>A0A9D3W021</accession>
<keyword evidence="1" id="KW-0472">Membrane</keyword>
<evidence type="ECO:0008006" key="4">
    <source>
        <dbReference type="Google" id="ProtNLM"/>
    </source>
</evidence>
<keyword evidence="1" id="KW-1133">Transmembrane helix</keyword>
<gene>
    <name evidence="2" type="ORF">J1N35_010279</name>
</gene>
<evidence type="ECO:0000313" key="2">
    <source>
        <dbReference type="EMBL" id="KAH1106511.1"/>
    </source>
</evidence>
<reference evidence="2 3" key="1">
    <citation type="journal article" date="2021" name="Plant Biotechnol. J.">
        <title>Multi-omics assisted identification of the key and species-specific regulatory components of drought-tolerant mechanisms in Gossypium stocksii.</title>
        <authorList>
            <person name="Yu D."/>
            <person name="Ke L."/>
            <person name="Zhang D."/>
            <person name="Wu Y."/>
            <person name="Sun Y."/>
            <person name="Mei J."/>
            <person name="Sun J."/>
            <person name="Sun Y."/>
        </authorList>
    </citation>
    <scope>NUCLEOTIDE SEQUENCE [LARGE SCALE GENOMIC DNA]</scope>
    <source>
        <strain evidence="3">cv. E1</strain>
        <tissue evidence="2">Leaf</tissue>
    </source>
</reference>
<comment type="caution">
    <text evidence="2">The sequence shown here is derived from an EMBL/GenBank/DDBJ whole genome shotgun (WGS) entry which is preliminary data.</text>
</comment>
<dbReference type="Proteomes" id="UP000828251">
    <property type="component" value="Unassembled WGS sequence"/>
</dbReference>
<evidence type="ECO:0000313" key="3">
    <source>
        <dbReference type="Proteomes" id="UP000828251"/>
    </source>
</evidence>
<evidence type="ECO:0000256" key="1">
    <source>
        <dbReference type="SAM" id="Phobius"/>
    </source>
</evidence>
<dbReference type="EMBL" id="JAIQCV010000004">
    <property type="protein sequence ID" value="KAH1106511.1"/>
    <property type="molecule type" value="Genomic_DNA"/>
</dbReference>
<sequence length="94" mass="10808">MRYQLPLVLVGLISSLALWDSFRFFSDKWGSDRFPVTEMILVRFVQCVTAIILLWSNVQMALCCTLGVSYIVMLLHAAFRKLTPIKQPSDGRRK</sequence>
<name>A0A9D3W021_9ROSI</name>